<dbReference type="InterPro" id="IPR013785">
    <property type="entry name" value="Aldolase_TIM"/>
</dbReference>
<evidence type="ECO:0000256" key="6">
    <source>
        <dbReference type="ARBA" id="ARBA00022490"/>
    </source>
</evidence>
<dbReference type="PANTHER" id="PTHR21139:SF42">
    <property type="entry name" value="TRIOSEPHOSPHATE ISOMERASE"/>
    <property type="match status" value="1"/>
</dbReference>
<comment type="similarity">
    <text evidence="4 9 10">Belongs to the triosephosphate isomerase family.</text>
</comment>
<evidence type="ECO:0000256" key="10">
    <source>
        <dbReference type="RuleBase" id="RU363013"/>
    </source>
</evidence>
<dbReference type="GO" id="GO:0004807">
    <property type="term" value="F:triose-phosphate isomerase activity"/>
    <property type="evidence" value="ECO:0007669"/>
    <property type="project" value="UniProtKB-UniRule"/>
</dbReference>
<dbReference type="HAMAP" id="MF_00147_B">
    <property type="entry name" value="TIM_B"/>
    <property type="match status" value="1"/>
</dbReference>
<feature type="active site" description="Electrophile" evidence="9">
    <location>
        <position position="93"/>
    </location>
</feature>
<gene>
    <name evidence="9" type="primary">tpiA</name>
    <name evidence="11" type="ORF">DL238_11045</name>
</gene>
<dbReference type="InterPro" id="IPR022896">
    <property type="entry name" value="TrioseP_Isoase_bac/euk"/>
</dbReference>
<comment type="caution">
    <text evidence="11">The sequence shown here is derived from an EMBL/GenBank/DDBJ whole genome shotgun (WGS) entry which is preliminary data.</text>
</comment>
<comment type="pathway">
    <text evidence="3">Carbohydrate metabolism; erythritol degradation.</text>
</comment>
<protein>
    <recommendedName>
        <fullName evidence="9 10">Triosephosphate isomerase</fullName>
        <shortName evidence="9">TIM</shortName>
        <shortName evidence="9">TPI</shortName>
        <ecNumber evidence="9 10">5.3.1.1</ecNumber>
    </recommendedName>
    <alternativeName>
        <fullName evidence="9">Triose-phosphate isomerase</fullName>
    </alternativeName>
</protein>
<evidence type="ECO:0000256" key="4">
    <source>
        <dbReference type="ARBA" id="ARBA00007422"/>
    </source>
</evidence>
<dbReference type="InterPro" id="IPR000652">
    <property type="entry name" value="Triosephosphate_isomerase"/>
</dbReference>
<comment type="subunit">
    <text evidence="9 10">Homodimer.</text>
</comment>
<dbReference type="NCBIfam" id="TIGR00419">
    <property type="entry name" value="tim"/>
    <property type="match status" value="1"/>
</dbReference>
<proteinExistence type="inferred from homology"/>
<feature type="binding site" evidence="9">
    <location>
        <position position="211"/>
    </location>
    <ligand>
        <name>substrate</name>
    </ligand>
</feature>
<dbReference type="PROSITE" id="PS51440">
    <property type="entry name" value="TIM_2"/>
    <property type="match status" value="1"/>
</dbReference>
<dbReference type="GO" id="GO:0046166">
    <property type="term" value="P:glyceraldehyde-3-phosphate biosynthetic process"/>
    <property type="evidence" value="ECO:0007669"/>
    <property type="project" value="TreeGrafter"/>
</dbReference>
<evidence type="ECO:0000256" key="3">
    <source>
        <dbReference type="ARBA" id="ARBA00004939"/>
    </source>
</evidence>
<dbReference type="RefSeq" id="WP_115492305.1">
    <property type="nucleotide sequence ID" value="NZ_JACHWW010000001.1"/>
</dbReference>
<comment type="pathway">
    <text evidence="9 10">Carbohydrate biosynthesis; gluconeogenesis.</text>
</comment>
<dbReference type="GO" id="GO:0006094">
    <property type="term" value="P:gluconeogenesis"/>
    <property type="evidence" value="ECO:0007669"/>
    <property type="project" value="UniProtKB-UniRule"/>
</dbReference>
<feature type="binding site" evidence="9">
    <location>
        <begin position="232"/>
        <end position="233"/>
    </location>
    <ligand>
        <name>substrate</name>
    </ligand>
</feature>
<dbReference type="Pfam" id="PF00121">
    <property type="entry name" value="TIM"/>
    <property type="match status" value="1"/>
</dbReference>
<dbReference type="GO" id="GO:0019563">
    <property type="term" value="P:glycerol catabolic process"/>
    <property type="evidence" value="ECO:0007669"/>
    <property type="project" value="TreeGrafter"/>
</dbReference>
<comment type="catalytic activity">
    <reaction evidence="1">
        <text>L-erythrulose 1-phosphate = D-erythrulose 4-phosphate</text>
        <dbReference type="Rhea" id="RHEA:49588"/>
        <dbReference type="ChEBI" id="CHEBI:58002"/>
        <dbReference type="ChEBI" id="CHEBI:90796"/>
        <dbReference type="EC" id="5.3.1.33"/>
    </reaction>
</comment>
<feature type="binding site" evidence="9">
    <location>
        <position position="171"/>
    </location>
    <ligand>
        <name>substrate</name>
    </ligand>
</feature>
<dbReference type="Proteomes" id="UP000254101">
    <property type="component" value="Unassembled WGS sequence"/>
</dbReference>
<evidence type="ECO:0000256" key="7">
    <source>
        <dbReference type="ARBA" id="ARBA00023152"/>
    </source>
</evidence>
<name>A0A395LMB1_9SPHN</name>
<evidence type="ECO:0000256" key="9">
    <source>
        <dbReference type="HAMAP-Rule" id="MF_00147"/>
    </source>
</evidence>
<dbReference type="Gene3D" id="3.20.20.70">
    <property type="entry name" value="Aldolase class I"/>
    <property type="match status" value="1"/>
</dbReference>
<feature type="active site" description="Proton acceptor" evidence="9">
    <location>
        <position position="165"/>
    </location>
</feature>
<dbReference type="PANTHER" id="PTHR21139">
    <property type="entry name" value="TRIOSEPHOSPHATE ISOMERASE"/>
    <property type="match status" value="1"/>
</dbReference>
<keyword evidence="12" id="KW-1185">Reference proteome</keyword>
<evidence type="ECO:0000256" key="5">
    <source>
        <dbReference type="ARBA" id="ARBA00022432"/>
    </source>
</evidence>
<keyword evidence="5 9" id="KW-0312">Gluconeogenesis</keyword>
<sequence length="256" mass="26972">MAQRPFIVGNWKMHGTRAMLSEARAIDRAAQRLMQVEIALAPPFTLIHPVRREAEQIGVGAQDCHPADGGAHTGDISAAMVADAGAGFVILGHSERRDGHGEKDKLIAEKGAAALDAGLRLILCCGEPLDKREAGKAVEHVLKQIKASMPSNIEEPAEKLTIAYEPIWAIGSGEAASVEDIAEMHTAIREYLVDTFGEEDGAAVRIIYGGSVNADNAAEIMAGAEVNGALVGGASLSAESFMNIVLAVQEVTANRD</sequence>
<dbReference type="PROSITE" id="PS00171">
    <property type="entry name" value="TIM_1"/>
    <property type="match status" value="1"/>
</dbReference>
<dbReference type="CDD" id="cd00311">
    <property type="entry name" value="TIM"/>
    <property type="match status" value="1"/>
</dbReference>
<dbReference type="UniPathway" id="UPA01066"/>
<dbReference type="OrthoDB" id="9809429at2"/>
<feature type="binding site" evidence="9">
    <location>
        <begin position="10"/>
        <end position="12"/>
    </location>
    <ligand>
        <name>substrate</name>
    </ligand>
</feature>
<keyword evidence="6 9" id="KW-0963">Cytoplasm</keyword>
<keyword evidence="7 9" id="KW-0324">Glycolysis</keyword>
<dbReference type="InterPro" id="IPR035990">
    <property type="entry name" value="TIM_sf"/>
</dbReference>
<evidence type="ECO:0000256" key="1">
    <source>
        <dbReference type="ARBA" id="ARBA00000148"/>
    </source>
</evidence>
<keyword evidence="8 9" id="KW-0413">Isomerase</keyword>
<dbReference type="UniPathway" id="UPA00109">
    <property type="reaction ID" value="UER00189"/>
</dbReference>
<evidence type="ECO:0000313" key="12">
    <source>
        <dbReference type="Proteomes" id="UP000254101"/>
    </source>
</evidence>
<dbReference type="EC" id="5.3.1.1" evidence="9 10"/>
<dbReference type="SUPFAM" id="SSF51351">
    <property type="entry name" value="Triosephosphate isomerase (TIM)"/>
    <property type="match status" value="1"/>
</dbReference>
<organism evidence="11 12">
    <name type="scientific">Alteriqipengyuania lutimaris</name>
    <dbReference type="NCBI Taxonomy" id="1538146"/>
    <lineage>
        <taxon>Bacteria</taxon>
        <taxon>Pseudomonadati</taxon>
        <taxon>Pseudomonadota</taxon>
        <taxon>Alphaproteobacteria</taxon>
        <taxon>Sphingomonadales</taxon>
        <taxon>Erythrobacteraceae</taxon>
        <taxon>Alteriqipengyuania</taxon>
    </lineage>
</organism>
<evidence type="ECO:0000256" key="2">
    <source>
        <dbReference type="ARBA" id="ARBA00004680"/>
    </source>
</evidence>
<dbReference type="FunFam" id="3.20.20.70:FF:000016">
    <property type="entry name" value="Triosephosphate isomerase"/>
    <property type="match status" value="1"/>
</dbReference>
<evidence type="ECO:0000313" key="11">
    <source>
        <dbReference type="EMBL" id="RDS78082.1"/>
    </source>
</evidence>
<comment type="pathway">
    <text evidence="2 9 10">Carbohydrate degradation; glycolysis; D-glyceraldehyde 3-phosphate from glycerone phosphate: step 1/1.</text>
</comment>
<dbReference type="EMBL" id="QRBB01000001">
    <property type="protein sequence ID" value="RDS78082.1"/>
    <property type="molecule type" value="Genomic_DNA"/>
</dbReference>
<dbReference type="InterPro" id="IPR020861">
    <property type="entry name" value="Triosephosphate_isomerase_AS"/>
</dbReference>
<dbReference type="UniPathway" id="UPA00138"/>
<accession>A0A395LMB1</accession>
<dbReference type="AlphaFoldDB" id="A0A395LMB1"/>
<comment type="subcellular location">
    <subcellularLocation>
        <location evidence="9 10">Cytoplasm</location>
    </subcellularLocation>
</comment>
<reference evidence="11 12" key="1">
    <citation type="submission" date="2018-07" db="EMBL/GenBank/DDBJ databases">
        <title>Erythrobacter nanhaiensis sp. nov., a novel member of the genus Erythrobacter isolated from the South China Sea.</title>
        <authorList>
            <person name="Chen X."/>
            <person name="Liu J."/>
        </authorList>
    </citation>
    <scope>NUCLEOTIDE SEQUENCE [LARGE SCALE GENOMIC DNA]</scope>
    <source>
        <strain evidence="11 12">S-5</strain>
    </source>
</reference>
<comment type="function">
    <text evidence="9">Involved in the gluconeogenesis. Catalyzes stereospecifically the conversion of dihydroxyacetone phosphate (DHAP) to D-glyceraldehyde-3-phosphate (G3P).</text>
</comment>
<comment type="catalytic activity">
    <reaction evidence="9 10">
        <text>D-glyceraldehyde 3-phosphate = dihydroxyacetone phosphate</text>
        <dbReference type="Rhea" id="RHEA:18585"/>
        <dbReference type="ChEBI" id="CHEBI:57642"/>
        <dbReference type="ChEBI" id="CHEBI:59776"/>
        <dbReference type="EC" id="5.3.1.1"/>
    </reaction>
</comment>
<evidence type="ECO:0000256" key="8">
    <source>
        <dbReference type="ARBA" id="ARBA00023235"/>
    </source>
</evidence>
<dbReference type="GO" id="GO:0005829">
    <property type="term" value="C:cytosol"/>
    <property type="evidence" value="ECO:0007669"/>
    <property type="project" value="TreeGrafter"/>
</dbReference>
<dbReference type="GO" id="GO:0006096">
    <property type="term" value="P:glycolytic process"/>
    <property type="evidence" value="ECO:0007669"/>
    <property type="project" value="UniProtKB-UniRule"/>
</dbReference>